<organism evidence="3 4">
    <name type="scientific">Gracilariopsis chorda</name>
    <dbReference type="NCBI Taxonomy" id="448386"/>
    <lineage>
        <taxon>Eukaryota</taxon>
        <taxon>Rhodophyta</taxon>
        <taxon>Florideophyceae</taxon>
        <taxon>Rhodymeniophycidae</taxon>
        <taxon>Gracilariales</taxon>
        <taxon>Gracilariaceae</taxon>
        <taxon>Gracilariopsis</taxon>
    </lineage>
</organism>
<feature type="coiled-coil region" evidence="1">
    <location>
        <begin position="153"/>
        <end position="201"/>
    </location>
</feature>
<reference evidence="3 4" key="1">
    <citation type="journal article" date="2018" name="Mol. Biol. Evol.">
        <title>Analysis of the draft genome of the red seaweed Gracilariopsis chorda provides insights into genome size evolution in Rhodophyta.</title>
        <authorList>
            <person name="Lee J."/>
            <person name="Yang E.C."/>
            <person name="Graf L."/>
            <person name="Yang J.H."/>
            <person name="Qiu H."/>
            <person name="Zel Zion U."/>
            <person name="Chan C.X."/>
            <person name="Stephens T.G."/>
            <person name="Weber A.P.M."/>
            <person name="Boo G.H."/>
            <person name="Boo S.M."/>
            <person name="Kim K.M."/>
            <person name="Shin Y."/>
            <person name="Jung M."/>
            <person name="Lee S.J."/>
            <person name="Yim H.S."/>
            <person name="Lee J.H."/>
            <person name="Bhattacharya D."/>
            <person name="Yoon H.S."/>
        </authorList>
    </citation>
    <scope>NUCLEOTIDE SEQUENCE [LARGE SCALE GENOMIC DNA]</scope>
    <source>
        <strain evidence="3 4">SKKU-2015</strain>
        <tissue evidence="3">Whole body</tissue>
    </source>
</reference>
<dbReference type="Proteomes" id="UP000247409">
    <property type="component" value="Unassembled WGS sequence"/>
</dbReference>
<gene>
    <name evidence="3" type="ORF">BWQ96_06255</name>
</gene>
<sequence length="215" mass="24492">MAGTALCTYCKRECERQKLRNCLPVPEKLCTLCTSRYRHRELHIYVSPLRKSFHPFTGATKTTVVGFERRNGVKVYTEPVLAVCEDSRSPERLRRSSDKDHTLSPRLFGSMSESSRTCSRPAHLRMGATRTAPDTIGEDYNVMDTANSLLASADRLVVALKALTRENNALKQRVEELSRLVEKERDRSKTMEIDLERLKKMESSVIQFVNLPKDG</sequence>
<keyword evidence="1" id="KW-0175">Coiled coil</keyword>
<protein>
    <submittedName>
        <fullName evidence="3">Uncharacterized protein</fullName>
    </submittedName>
</protein>
<keyword evidence="4" id="KW-1185">Reference proteome</keyword>
<feature type="compositionally biased region" description="Basic and acidic residues" evidence="2">
    <location>
        <begin position="91"/>
        <end position="103"/>
    </location>
</feature>
<evidence type="ECO:0000256" key="2">
    <source>
        <dbReference type="SAM" id="MobiDB-lite"/>
    </source>
</evidence>
<dbReference type="AlphaFoldDB" id="A0A2V3IPM2"/>
<comment type="caution">
    <text evidence="3">The sequence shown here is derived from an EMBL/GenBank/DDBJ whole genome shotgun (WGS) entry which is preliminary data.</text>
</comment>
<evidence type="ECO:0000256" key="1">
    <source>
        <dbReference type="SAM" id="Coils"/>
    </source>
</evidence>
<dbReference type="EMBL" id="NBIV01000104">
    <property type="protein sequence ID" value="PXF44022.1"/>
    <property type="molecule type" value="Genomic_DNA"/>
</dbReference>
<proteinExistence type="predicted"/>
<name>A0A2V3IPM2_9FLOR</name>
<evidence type="ECO:0000313" key="3">
    <source>
        <dbReference type="EMBL" id="PXF44022.1"/>
    </source>
</evidence>
<accession>A0A2V3IPM2</accession>
<feature type="region of interest" description="Disordered" evidence="2">
    <location>
        <begin position="91"/>
        <end position="115"/>
    </location>
</feature>
<evidence type="ECO:0000313" key="4">
    <source>
        <dbReference type="Proteomes" id="UP000247409"/>
    </source>
</evidence>